<feature type="domain" description="N-acetyltransferase" evidence="3">
    <location>
        <begin position="12"/>
        <end position="162"/>
    </location>
</feature>
<gene>
    <name evidence="4" type="ORF">DCF17_16310</name>
</gene>
<evidence type="ECO:0000256" key="2">
    <source>
        <dbReference type="ARBA" id="ARBA00023315"/>
    </source>
</evidence>
<dbReference type="Proteomes" id="UP000249081">
    <property type="component" value="Unassembled WGS sequence"/>
</dbReference>
<proteinExistence type="predicted"/>
<dbReference type="SUPFAM" id="SSF55729">
    <property type="entry name" value="Acyl-CoA N-acyltransferases (Nat)"/>
    <property type="match status" value="1"/>
</dbReference>
<dbReference type="GO" id="GO:0016747">
    <property type="term" value="F:acyltransferase activity, transferring groups other than amino-acyl groups"/>
    <property type="evidence" value="ECO:0007669"/>
    <property type="project" value="InterPro"/>
</dbReference>
<dbReference type="InterPro" id="IPR000182">
    <property type="entry name" value="GNAT_dom"/>
</dbReference>
<protein>
    <submittedName>
        <fullName evidence="4">GNAT family N-acetyltransferase</fullName>
    </submittedName>
</protein>
<reference evidence="4 5" key="2">
    <citation type="submission" date="2018-06" db="EMBL/GenBank/DDBJ databases">
        <title>Metagenomic assembly of (sub)arctic Cyanobacteria and their associated microbiome from non-axenic cultures.</title>
        <authorList>
            <person name="Baurain D."/>
        </authorList>
    </citation>
    <scope>NUCLEOTIDE SEQUENCE [LARGE SCALE GENOMIC DNA]</scope>
    <source>
        <strain evidence="4">ULC041bin1</strain>
    </source>
</reference>
<dbReference type="InterPro" id="IPR016181">
    <property type="entry name" value="Acyl_CoA_acyltransferase"/>
</dbReference>
<keyword evidence="2" id="KW-0012">Acyltransferase</keyword>
<dbReference type="EMBL" id="QBMN01000127">
    <property type="protein sequence ID" value="PZO37135.1"/>
    <property type="molecule type" value="Genomic_DNA"/>
</dbReference>
<dbReference type="PANTHER" id="PTHR43877">
    <property type="entry name" value="AMINOALKYLPHOSPHONATE N-ACETYLTRANSFERASE-RELATED-RELATED"/>
    <property type="match status" value="1"/>
</dbReference>
<evidence type="ECO:0000313" key="4">
    <source>
        <dbReference type="EMBL" id="PZO37135.1"/>
    </source>
</evidence>
<evidence type="ECO:0000259" key="3">
    <source>
        <dbReference type="PROSITE" id="PS51186"/>
    </source>
</evidence>
<accession>A0A2W4XRA1</accession>
<dbReference type="PROSITE" id="PS51186">
    <property type="entry name" value="GNAT"/>
    <property type="match status" value="1"/>
</dbReference>
<keyword evidence="1 4" id="KW-0808">Transferase</keyword>
<evidence type="ECO:0000313" key="5">
    <source>
        <dbReference type="Proteomes" id="UP000249081"/>
    </source>
</evidence>
<organism evidence="4 5">
    <name type="scientific">Shackletoniella antarctica</name>
    <dbReference type="NCBI Taxonomy" id="268115"/>
    <lineage>
        <taxon>Bacteria</taxon>
        <taxon>Bacillati</taxon>
        <taxon>Cyanobacteriota</taxon>
        <taxon>Cyanophyceae</taxon>
        <taxon>Oculatellales</taxon>
        <taxon>Oculatellaceae</taxon>
        <taxon>Shackletoniella</taxon>
    </lineage>
</organism>
<sequence length="162" mass="17888">MAAEQSFAIPGYRLRVGSILDRATVVKFMERTYSELDPHQPTGHIAKTVDRYLSRDTPLWWVDVDSTAAPVGAIWLGQATDQRSGVLHPYVLMLYVAPDHRRRGIATALLTVAEAWAQQQGHGQITLQVFSDNQAAQALYQSLGYLPEAMLLKKTLIANGGV</sequence>
<dbReference type="AlphaFoldDB" id="A0A2W4XRA1"/>
<comment type="caution">
    <text evidence="4">The sequence shown here is derived from an EMBL/GenBank/DDBJ whole genome shotgun (WGS) entry which is preliminary data.</text>
</comment>
<evidence type="ECO:0000256" key="1">
    <source>
        <dbReference type="ARBA" id="ARBA00022679"/>
    </source>
</evidence>
<dbReference type="Pfam" id="PF00583">
    <property type="entry name" value="Acetyltransf_1"/>
    <property type="match status" value="1"/>
</dbReference>
<dbReference type="InterPro" id="IPR050832">
    <property type="entry name" value="Bact_Acetyltransf"/>
</dbReference>
<reference evidence="5" key="1">
    <citation type="submission" date="2018-04" db="EMBL/GenBank/DDBJ databases">
        <authorList>
            <person name="Cornet L."/>
        </authorList>
    </citation>
    <scope>NUCLEOTIDE SEQUENCE [LARGE SCALE GENOMIC DNA]</scope>
</reference>
<dbReference type="CDD" id="cd04301">
    <property type="entry name" value="NAT_SF"/>
    <property type="match status" value="1"/>
</dbReference>
<name>A0A2W4XRA1_9CYAN</name>
<dbReference type="Gene3D" id="3.40.630.30">
    <property type="match status" value="1"/>
</dbReference>